<name>A0A1L8CME0_9PROT</name>
<keyword evidence="2" id="KW-0802">TPR repeat</keyword>
<dbReference type="Proteomes" id="UP000231632">
    <property type="component" value="Unassembled WGS sequence"/>
</dbReference>
<feature type="repeat" description="TPR" evidence="2">
    <location>
        <begin position="153"/>
        <end position="186"/>
    </location>
</feature>
<dbReference type="RefSeq" id="WP_072659395.1">
    <property type="nucleotide sequence ID" value="NZ_BDFD01000007.1"/>
</dbReference>
<accession>A0A1L8CME0</accession>
<keyword evidence="4" id="KW-1185">Reference proteome</keyword>
<reference evidence="3 4" key="1">
    <citation type="journal article" date="2017" name="Arch. Microbiol.">
        <title>Mariprofundus micogutta sp. nov., a novel iron-oxidizing zetaproteobacterium isolated from a deep-sea hydrothermal field at the Bayonnaise knoll of the Izu-Ogasawara arc, and a description of Mariprofundales ord. nov. and Zetaproteobacteria classis nov.</title>
        <authorList>
            <person name="Makita H."/>
            <person name="Tanaka E."/>
            <person name="Mitsunobu S."/>
            <person name="Miyazaki M."/>
            <person name="Nunoura T."/>
            <person name="Uematsu K."/>
            <person name="Takaki Y."/>
            <person name="Nishi S."/>
            <person name="Shimamura S."/>
            <person name="Takai K."/>
        </authorList>
    </citation>
    <scope>NUCLEOTIDE SEQUENCE [LARGE SCALE GENOMIC DNA]</scope>
    <source>
        <strain evidence="3 4">ET2</strain>
    </source>
</reference>
<sequence length="567" mass="63968">MAVIKLSNKKKRLLMTLAEQAASFARKGQFQTALRICDKADGQYKGFLEITYVRGLIASMQNDYHTALDWLGQAYRKAPNRLHFQINYASCLLLNDQQEEAAQIYPEILKKSPKLFSEANGYSGLGSALEALGEFRQALQTYKQGLQKEKFNVELLSKAAKLHSKLGETSIAMDLLEKAHSAEPDNANVICDMVSHLFQQGEFEEARSRFRKAQDIGLHEATVLGFLIKSGNYADRGADLKTMRKLYDEADVDADLRIYCAFILGNEADKESHYKEAFDYWAEANLIRSQSSDNDECDQESIHQIAASAFPASRFTDISCKDASEAAPIFIIGMPRCGSTLLEQALARHPGLQPAGEIAALHQAVNGRKRKALLSREIEKLPLLDDNSLLTIGHEYSRIIAQEYCLDGRVTDKMLNNYLLAGVIAKALPLARIIHINREPMASCLSMFQENFSDGKMNYSCDLNALGRQYARYQKLMQHWRKVLPKGVMLEVSYEDLVSNPEIELRRLLEGCDLEWHPDCLSSHKTTGAVSTASLIQVRKPIHQKSVARWKHYEKQLEPIKQYLLPE</sequence>
<dbReference type="PANTHER" id="PTHR12788">
    <property type="entry name" value="PROTEIN-TYROSINE SULFOTRANSFERASE 2"/>
    <property type="match status" value="1"/>
</dbReference>
<evidence type="ECO:0000256" key="2">
    <source>
        <dbReference type="PROSITE-ProRule" id="PRU00339"/>
    </source>
</evidence>
<dbReference type="InterPro" id="IPR019734">
    <property type="entry name" value="TPR_rpt"/>
</dbReference>
<evidence type="ECO:0000313" key="4">
    <source>
        <dbReference type="Proteomes" id="UP000231632"/>
    </source>
</evidence>
<dbReference type="AlphaFoldDB" id="A0A1L8CME0"/>
<dbReference type="GO" id="GO:0008476">
    <property type="term" value="F:protein-tyrosine sulfotransferase activity"/>
    <property type="evidence" value="ECO:0007669"/>
    <property type="project" value="InterPro"/>
</dbReference>
<dbReference type="PANTHER" id="PTHR12788:SF10">
    <property type="entry name" value="PROTEIN-TYROSINE SULFOTRANSFERASE"/>
    <property type="match status" value="1"/>
</dbReference>
<dbReference type="SMART" id="SM00028">
    <property type="entry name" value="TPR"/>
    <property type="match status" value="3"/>
</dbReference>
<evidence type="ECO:0000313" key="3">
    <source>
        <dbReference type="EMBL" id="GAV20072.1"/>
    </source>
</evidence>
<dbReference type="InterPro" id="IPR027417">
    <property type="entry name" value="P-loop_NTPase"/>
</dbReference>
<evidence type="ECO:0000256" key="1">
    <source>
        <dbReference type="ARBA" id="ARBA00022679"/>
    </source>
</evidence>
<dbReference type="Gene3D" id="3.40.50.300">
    <property type="entry name" value="P-loop containing nucleotide triphosphate hydrolases"/>
    <property type="match status" value="1"/>
</dbReference>
<dbReference type="Gene3D" id="1.25.40.10">
    <property type="entry name" value="Tetratricopeptide repeat domain"/>
    <property type="match status" value="1"/>
</dbReference>
<dbReference type="EMBL" id="BDFD01000007">
    <property type="protein sequence ID" value="GAV20072.1"/>
    <property type="molecule type" value="Genomic_DNA"/>
</dbReference>
<dbReference type="OrthoDB" id="9815894at2"/>
<dbReference type="SUPFAM" id="SSF52540">
    <property type="entry name" value="P-loop containing nucleoside triphosphate hydrolases"/>
    <property type="match status" value="1"/>
</dbReference>
<organism evidence="3 4">
    <name type="scientific">Mariprofundus micogutta</name>
    <dbReference type="NCBI Taxonomy" id="1921010"/>
    <lineage>
        <taxon>Bacteria</taxon>
        <taxon>Pseudomonadati</taxon>
        <taxon>Pseudomonadota</taxon>
        <taxon>Candidatius Mariprofundia</taxon>
        <taxon>Mariprofundales</taxon>
        <taxon>Mariprofundaceae</taxon>
        <taxon>Mariprofundus</taxon>
    </lineage>
</organism>
<dbReference type="InterPro" id="IPR011990">
    <property type="entry name" value="TPR-like_helical_dom_sf"/>
</dbReference>
<gene>
    <name evidence="3" type="ORF">MMIC_P1034</name>
</gene>
<proteinExistence type="predicted"/>
<feature type="repeat" description="TPR" evidence="2">
    <location>
        <begin position="119"/>
        <end position="152"/>
    </location>
</feature>
<keyword evidence="1" id="KW-0808">Transferase</keyword>
<comment type="caution">
    <text evidence="3">The sequence shown here is derived from an EMBL/GenBank/DDBJ whole genome shotgun (WGS) entry which is preliminary data.</text>
</comment>
<dbReference type="PROSITE" id="PS50005">
    <property type="entry name" value="TPR"/>
    <property type="match status" value="2"/>
</dbReference>
<protein>
    <submittedName>
        <fullName evidence="3">Tetratricopeptide repeat protein</fullName>
    </submittedName>
</protein>
<dbReference type="Pfam" id="PF13469">
    <property type="entry name" value="Sulfotransfer_3"/>
    <property type="match status" value="1"/>
</dbReference>
<dbReference type="SUPFAM" id="SSF48452">
    <property type="entry name" value="TPR-like"/>
    <property type="match status" value="1"/>
</dbReference>
<dbReference type="STRING" id="1921010.MMIC_P1034"/>
<dbReference type="InterPro" id="IPR026634">
    <property type="entry name" value="TPST-like"/>
</dbReference>